<keyword evidence="2" id="KW-0808">Transferase</keyword>
<dbReference type="Gene3D" id="3.10.10.10">
    <property type="entry name" value="HIV Type 1 Reverse Transcriptase, subunit A, domain 1"/>
    <property type="match status" value="3"/>
</dbReference>
<dbReference type="GO" id="GO:0003964">
    <property type="term" value="F:RNA-directed DNA polymerase activity"/>
    <property type="evidence" value="ECO:0007669"/>
    <property type="project" value="UniProtKB-KW"/>
</dbReference>
<dbReference type="PROSITE" id="PS50994">
    <property type="entry name" value="INTEGRASE"/>
    <property type="match status" value="2"/>
</dbReference>
<dbReference type="GO" id="GO:0016787">
    <property type="term" value="F:hydrolase activity"/>
    <property type="evidence" value="ECO:0007669"/>
    <property type="project" value="UniProtKB-KW"/>
</dbReference>
<dbReference type="Pfam" id="PF03732">
    <property type="entry name" value="Retrotrans_gag"/>
    <property type="match status" value="1"/>
</dbReference>
<dbReference type="Pfam" id="PF17917">
    <property type="entry name" value="RT_RNaseH"/>
    <property type="match status" value="1"/>
</dbReference>
<keyword evidence="4" id="KW-0540">Nuclease</keyword>
<dbReference type="SMART" id="SM00343">
    <property type="entry name" value="ZnF_C2HC"/>
    <property type="match status" value="1"/>
</dbReference>
<evidence type="ECO:0000259" key="12">
    <source>
        <dbReference type="PROSITE" id="PS50994"/>
    </source>
</evidence>
<feature type="compositionally biased region" description="Polar residues" evidence="9">
    <location>
        <begin position="291"/>
        <end position="300"/>
    </location>
</feature>
<keyword evidence="7" id="KW-0695">RNA-directed DNA polymerase</keyword>
<feature type="compositionally biased region" description="Basic and acidic residues" evidence="9">
    <location>
        <begin position="1"/>
        <end position="32"/>
    </location>
</feature>
<feature type="compositionally biased region" description="Low complexity" evidence="9">
    <location>
        <begin position="48"/>
        <end position="58"/>
    </location>
</feature>
<evidence type="ECO:0000256" key="7">
    <source>
        <dbReference type="ARBA" id="ARBA00022918"/>
    </source>
</evidence>
<evidence type="ECO:0000256" key="5">
    <source>
        <dbReference type="ARBA" id="ARBA00022759"/>
    </source>
</evidence>
<dbReference type="FunFam" id="3.30.420.10:FF:000032">
    <property type="entry name" value="Retrovirus-related Pol polyprotein from transposon 297-like Protein"/>
    <property type="match status" value="1"/>
</dbReference>
<feature type="domain" description="Integrase catalytic" evidence="12">
    <location>
        <begin position="1937"/>
        <end position="2111"/>
    </location>
</feature>
<dbReference type="EMBL" id="JAUUTY010000004">
    <property type="protein sequence ID" value="KAK1648958.1"/>
    <property type="molecule type" value="Genomic_DNA"/>
</dbReference>
<evidence type="ECO:0000256" key="3">
    <source>
        <dbReference type="ARBA" id="ARBA00022695"/>
    </source>
</evidence>
<organism evidence="13 14">
    <name type="scientific">Lolium multiflorum</name>
    <name type="common">Italian ryegrass</name>
    <name type="synonym">Lolium perenne subsp. multiflorum</name>
    <dbReference type="NCBI Taxonomy" id="4521"/>
    <lineage>
        <taxon>Eukaryota</taxon>
        <taxon>Viridiplantae</taxon>
        <taxon>Streptophyta</taxon>
        <taxon>Embryophyta</taxon>
        <taxon>Tracheophyta</taxon>
        <taxon>Spermatophyta</taxon>
        <taxon>Magnoliopsida</taxon>
        <taxon>Liliopsida</taxon>
        <taxon>Poales</taxon>
        <taxon>Poaceae</taxon>
        <taxon>BOP clade</taxon>
        <taxon>Pooideae</taxon>
        <taxon>Poodae</taxon>
        <taxon>Poeae</taxon>
        <taxon>Poeae Chloroplast Group 2 (Poeae type)</taxon>
        <taxon>Loliodinae</taxon>
        <taxon>Loliinae</taxon>
        <taxon>Lolium</taxon>
    </lineage>
</organism>
<dbReference type="InterPro" id="IPR041588">
    <property type="entry name" value="Integrase_H2C2"/>
</dbReference>
<feature type="domain" description="Reverse transcriptase" evidence="11">
    <location>
        <begin position="1675"/>
        <end position="1854"/>
    </location>
</feature>
<dbReference type="InterPro" id="IPR000477">
    <property type="entry name" value="RT_dom"/>
</dbReference>
<dbReference type="EC" id="2.7.7.49" evidence="1"/>
<keyword evidence="8" id="KW-0862">Zinc</keyword>
<evidence type="ECO:0000256" key="2">
    <source>
        <dbReference type="ARBA" id="ARBA00022679"/>
    </source>
</evidence>
<feature type="region of interest" description="Disordered" evidence="9">
    <location>
        <begin position="2320"/>
        <end position="2427"/>
    </location>
</feature>
<dbReference type="CDD" id="cd01647">
    <property type="entry name" value="RT_LTR"/>
    <property type="match status" value="2"/>
</dbReference>
<dbReference type="Pfam" id="PF17921">
    <property type="entry name" value="Integrase_H2C2"/>
    <property type="match status" value="1"/>
</dbReference>
<dbReference type="InterPro" id="IPR001878">
    <property type="entry name" value="Znf_CCHC"/>
</dbReference>
<sequence>MEEDSNHHQASSEESVRPHQRHNNDDQDEGHGRPPPPQQQRNNNEDAQGPQPQPQQRQAHGEERPPPRRNDRNEEEIFGKLKFTMPKFQGEEDPDAYLSWVLKVDKIFRIHNFSEAKKVAMASLEFEGYANVWWEEVNKKREKEDLAPIDTWEEMQEVMHTRFVPTHHKRDLFNKLTQLKQSYKSVEEYYKEMHMTMMSANVDEREEQTMARFLNGLNIPVKRIVEFLPYKNMVELLHQATRAERQVREDLASAKTKTFFAARNAMNASSSIKNTSTLASKDPPKQARSAIKTTSFKPEQSTMSSKASTGSSNITCFKCGAQGHKSFECKNTRVMITRDDGDVEYLSEGEYEALVQAATSHEDDALEDQEQVLCVHDASPSLVVTKVLTTHALPNEDQRCNIFQTRAGINGKSIKVIIDGGSCHNLASTELCTKLNLPLRKHPHPYHVQWLSDNGNVKIQHTVTISFKIGAYEDTVDCDVVPMTVCHMLLGRPWQYDKKANHDGYTNAYSFKVNDKTYILRPMTPSQVIADNAKALARAKEATITSELRGERVIHQKESERHKPYVSEMKSVLLATKSEMREVHHNPSTTLHYVLICKGPSEETNDLTNIPSSLLSILKEFQDVFPDELPHGLPPLRGIEHRIDLIPGAPLPNRAAYRTNPEDTKEIQRQIQDLLAKGNDGPSMDEEDKHWSMITHGGDGSKHLRIEDDATSASLPNRAPYRTNPEETKEIQRQIQVLQDKGYIRESLSPCAVPIILVPKKDGSSRLCTDCRSINNITIRYRHPIPRLDDMLDELSGSIMFSKVDLRSGYHQIRMQLGDEWKTAFKTKFGLYEWLVMPFGLTNAPSTFMRLMNEVLRAFIGRFVVVYFDDILIYSKSLEEHLDHLRAVFNALRDARLYGNLEKCTFCTNRVAFLGYVVTAQGIEVDPAKIEAIENWPQPKTVTQVRSFLGLAGFYRRFVKDFGSIAAPLNELTKKDVPFVWGDAQQDAFMILKDKLTHAPLLQLPDFNKTFELECDASGIGLGGVLLQEGKPVAYFSEKLSGPSLNYSTYDKELYALVRTLQTWQHYLWPKEFVIHSDHESLKHIRSQAKLNRRHAKWVEFIESFPYVIKHKKGKDNVIADALSRRYTMLSQLDFKIFGLETIKEQYLHDADFKDVLLNCKDGRTWNKFVLNDGFVFRANKLCIPDSSVRLLLLQEAHGGGLMGHFGVKKTEDVLAAHFFWPRMRRDVERFVARCTTCQKAKSRLNPHGLYMPLPVPSVPWEDISMDFVLGLPRTQKGRDSIFVVVDRFSKMAHFIPCHKTDDATHVADLFFREIVRLHGVPNTIVSDRDTKFLSHFWRCLWAKLGTKLLFSTTCHPQTDGQTEVVNRTLSTMLRAVLKKNLKLWEECLPHIEFAYNRSLHSTTKMCPFEIVYGFVPRAPIDLLPLPSSVQNDLDATQRAELILKLHETTKDNIERMNAKYKIAGDRGRKHVVFDVGDLKINDNAYKLELPAELGPVSPTFNIADLKPYFGEEDELASRTTSIQEGGHDEDIPSIDTTAVPTATQIQGPITRARAKQLNYQVLSFLGTIPHIHENMMLPKSDMFVTLRNDGPSMDEEDKHWSMITHGGDGSKHLRIEDDEFQDVFPDELPHGLPPLRGIEHRIDLIPGAPLPNRAAYRTNPEDTKEIQRQIQDLLAKGYVRESLSPCAVPVILVPKPDETQRMCMDCRPINAITVRYRHPIPRLDDMLDELSGATIFSKIDLRSGYHQIRMAIGDEWKTAFKTKLGLYEWLVMPFGLSNAPSTFMRLMNHILRPLIGKSVVVYFDDILIYSKNLEDHVQHVREVLCILRHEKLFANLPKCHFAQNKLVFLGFVVSANGIEVDSSKVEAIHNWPTPTNVGQVRSFHGLAGFYRRFVKDFSTIACPLNELTKKNVPFVWGKAQQNAFDELKKRLTEAPLLALPDFSKTFEIECDASGLGIGGVLMQNGKPVAYYSEKLDGARLNYPIYDKELYALVRVLEVWQHYLWPKEEVVRLHGIPASIVSDRDVKFMSYLWKSLMAKFGVKLLFSSSSHPQTDGQTEVVNRSLSTLLRTLVKTNLKSWEDCLPHAEFAYNRAKHSTTARSPFMVVYGFEPPTALDILPLPLHERTNMDFDERTTAIKKLHEETRATIQEHVLRQATRLNAKKKERVFEEGDLVWIHLRKERFPQERNSKLKPRGDGPFKVLKRINNNAYVIDIPTSKYLVSNTFNVSDLSPYHGDEEEQESRTTLSQGGGDDAGWPSVTSSPRPTSPPSGPMTRARAKAIHDKVNSLLTSLDLDTPLDGMLPHAETLCVIRYVEHQDHGEDVTPWSREGEEQLSKKMYTELDPKSPEERKEEKTDGRSRTRSDRAPDRATRLRIRSTGRLTGPPGSQPGYQPVPSGQHPGASGPRPVGARSQARSGPDRPVTGPV</sequence>
<dbReference type="SUPFAM" id="SSF53098">
    <property type="entry name" value="Ribonuclease H-like"/>
    <property type="match status" value="2"/>
</dbReference>
<dbReference type="PROSITE" id="PS50158">
    <property type="entry name" value="ZF_CCHC"/>
    <property type="match status" value="1"/>
</dbReference>
<dbReference type="PROSITE" id="PS50878">
    <property type="entry name" value="RT_POL"/>
    <property type="match status" value="2"/>
</dbReference>
<evidence type="ECO:0000256" key="1">
    <source>
        <dbReference type="ARBA" id="ARBA00012493"/>
    </source>
</evidence>
<dbReference type="InterPro" id="IPR043128">
    <property type="entry name" value="Rev_trsase/Diguanyl_cyclase"/>
</dbReference>
<dbReference type="Gene3D" id="1.10.340.70">
    <property type="match status" value="1"/>
</dbReference>
<feature type="region of interest" description="Disordered" evidence="9">
    <location>
        <begin position="1"/>
        <end position="73"/>
    </location>
</feature>
<evidence type="ECO:0000313" key="14">
    <source>
        <dbReference type="Proteomes" id="UP001231189"/>
    </source>
</evidence>
<keyword evidence="8" id="KW-0863">Zinc-finger</keyword>
<dbReference type="InterPro" id="IPR056924">
    <property type="entry name" value="SH3_Tf2-1"/>
</dbReference>
<feature type="domain" description="Integrase catalytic" evidence="12">
    <location>
        <begin position="1256"/>
        <end position="1416"/>
    </location>
</feature>
<name>A0AAD8SCY7_LOLMU</name>
<evidence type="ECO:0000259" key="11">
    <source>
        <dbReference type="PROSITE" id="PS50878"/>
    </source>
</evidence>
<dbReference type="InterPro" id="IPR005162">
    <property type="entry name" value="Retrotrans_gag_dom"/>
</dbReference>
<keyword evidence="5" id="KW-0255">Endonuclease</keyword>
<keyword evidence="6" id="KW-0378">Hydrolase</keyword>
<dbReference type="Gene3D" id="3.10.20.370">
    <property type="match status" value="1"/>
</dbReference>
<dbReference type="PANTHER" id="PTHR35046:SF9">
    <property type="entry name" value="RNA-DIRECTED DNA POLYMERASE"/>
    <property type="match status" value="1"/>
</dbReference>
<evidence type="ECO:0000313" key="13">
    <source>
        <dbReference type="EMBL" id="KAK1648958.1"/>
    </source>
</evidence>
<feature type="region of interest" description="Disordered" evidence="9">
    <location>
        <begin position="272"/>
        <end position="308"/>
    </location>
</feature>
<dbReference type="Pfam" id="PF17919">
    <property type="entry name" value="RT_RNaseH_2"/>
    <property type="match status" value="1"/>
</dbReference>
<dbReference type="Gene3D" id="3.30.420.10">
    <property type="entry name" value="Ribonuclease H-like superfamily/Ribonuclease H"/>
    <property type="match status" value="2"/>
</dbReference>
<proteinExistence type="predicted"/>
<dbReference type="Proteomes" id="UP001231189">
    <property type="component" value="Unassembled WGS sequence"/>
</dbReference>
<dbReference type="CDD" id="cd09274">
    <property type="entry name" value="RNase_HI_RT_Ty3"/>
    <property type="match status" value="1"/>
</dbReference>
<feature type="region of interest" description="Disordered" evidence="9">
    <location>
        <begin position="2232"/>
        <end position="2277"/>
    </location>
</feature>
<reference evidence="13" key="1">
    <citation type="submission" date="2023-07" db="EMBL/GenBank/DDBJ databases">
        <title>A chromosome-level genome assembly of Lolium multiflorum.</title>
        <authorList>
            <person name="Chen Y."/>
            <person name="Copetti D."/>
            <person name="Kolliker R."/>
            <person name="Studer B."/>
        </authorList>
    </citation>
    <scope>NUCLEOTIDE SEQUENCE</scope>
    <source>
        <strain evidence="13">02402/16</strain>
        <tissue evidence="13">Leaf</tissue>
    </source>
</reference>
<dbReference type="GO" id="GO:0015074">
    <property type="term" value="P:DNA integration"/>
    <property type="evidence" value="ECO:0007669"/>
    <property type="project" value="InterPro"/>
</dbReference>
<evidence type="ECO:0000259" key="10">
    <source>
        <dbReference type="PROSITE" id="PS50158"/>
    </source>
</evidence>
<dbReference type="Gene3D" id="2.40.70.10">
    <property type="entry name" value="Acid Proteases"/>
    <property type="match status" value="1"/>
</dbReference>
<feature type="domain" description="CCHC-type" evidence="10">
    <location>
        <begin position="316"/>
        <end position="331"/>
    </location>
</feature>
<dbReference type="InterPro" id="IPR012337">
    <property type="entry name" value="RNaseH-like_sf"/>
</dbReference>
<keyword evidence="8" id="KW-0479">Metal-binding</keyword>
<dbReference type="InterPro" id="IPR001584">
    <property type="entry name" value="Integrase_cat-core"/>
</dbReference>
<evidence type="ECO:0000256" key="4">
    <source>
        <dbReference type="ARBA" id="ARBA00022722"/>
    </source>
</evidence>
<dbReference type="PANTHER" id="PTHR35046">
    <property type="entry name" value="ZINC KNUCKLE (CCHC-TYPE) FAMILY PROTEIN"/>
    <property type="match status" value="1"/>
</dbReference>
<dbReference type="Pfam" id="PF24626">
    <property type="entry name" value="SH3_Tf2-1"/>
    <property type="match status" value="1"/>
</dbReference>
<evidence type="ECO:0000256" key="9">
    <source>
        <dbReference type="SAM" id="MobiDB-lite"/>
    </source>
</evidence>
<dbReference type="SUPFAM" id="SSF56672">
    <property type="entry name" value="DNA/RNA polymerases"/>
    <property type="match status" value="3"/>
</dbReference>
<feature type="compositionally biased region" description="Basic and acidic residues" evidence="9">
    <location>
        <begin position="59"/>
        <end position="73"/>
    </location>
</feature>
<keyword evidence="3" id="KW-0548">Nucleotidyltransferase</keyword>
<feature type="compositionally biased region" description="Basic and acidic residues" evidence="9">
    <location>
        <begin position="2320"/>
        <end position="2372"/>
    </location>
</feature>
<evidence type="ECO:0000256" key="6">
    <source>
        <dbReference type="ARBA" id="ARBA00022801"/>
    </source>
</evidence>
<comment type="caution">
    <text evidence="13">The sequence shown here is derived from an EMBL/GenBank/DDBJ whole genome shotgun (WGS) entry which is preliminary data.</text>
</comment>
<feature type="domain" description="Reverse transcriptase" evidence="11">
    <location>
        <begin position="739"/>
        <end position="918"/>
    </location>
</feature>
<dbReference type="InterPro" id="IPR041373">
    <property type="entry name" value="RT_RNaseH"/>
</dbReference>
<dbReference type="InterPro" id="IPR041577">
    <property type="entry name" value="RT_RNaseH_2"/>
</dbReference>
<keyword evidence="14" id="KW-1185">Reference proteome</keyword>
<dbReference type="GO" id="GO:0008270">
    <property type="term" value="F:zinc ion binding"/>
    <property type="evidence" value="ECO:0007669"/>
    <property type="project" value="UniProtKB-KW"/>
</dbReference>
<dbReference type="GO" id="GO:0003676">
    <property type="term" value="F:nucleic acid binding"/>
    <property type="evidence" value="ECO:0007669"/>
    <property type="project" value="InterPro"/>
</dbReference>
<dbReference type="FunFam" id="1.10.340.70:FF:000001">
    <property type="entry name" value="Retrovirus-related Pol polyprotein from transposon gypsy-like Protein"/>
    <property type="match status" value="1"/>
</dbReference>
<dbReference type="InterPro" id="IPR036397">
    <property type="entry name" value="RNaseH_sf"/>
</dbReference>
<dbReference type="InterPro" id="IPR021109">
    <property type="entry name" value="Peptidase_aspartic_dom_sf"/>
</dbReference>
<gene>
    <name evidence="13" type="ORF">QYE76_066763</name>
</gene>
<protein>
    <recommendedName>
        <fullName evidence="1">RNA-directed DNA polymerase</fullName>
        <ecNumber evidence="1">2.7.7.49</ecNumber>
    </recommendedName>
</protein>
<dbReference type="GO" id="GO:0004519">
    <property type="term" value="F:endonuclease activity"/>
    <property type="evidence" value="ECO:0007669"/>
    <property type="project" value="UniProtKB-KW"/>
</dbReference>
<dbReference type="InterPro" id="IPR043502">
    <property type="entry name" value="DNA/RNA_pol_sf"/>
</dbReference>
<dbReference type="Gene3D" id="3.30.70.270">
    <property type="match status" value="4"/>
</dbReference>
<accession>A0AAD8SCY7</accession>
<dbReference type="FunFam" id="3.30.70.270:FF:000020">
    <property type="entry name" value="Transposon Tf2-6 polyprotein-like Protein"/>
    <property type="match status" value="2"/>
</dbReference>
<dbReference type="Pfam" id="PF00078">
    <property type="entry name" value="RVT_1"/>
    <property type="match status" value="2"/>
</dbReference>
<feature type="region of interest" description="Disordered" evidence="9">
    <location>
        <begin position="711"/>
        <end position="730"/>
    </location>
</feature>
<evidence type="ECO:0000256" key="8">
    <source>
        <dbReference type="PROSITE-ProRule" id="PRU00047"/>
    </source>
</evidence>
<dbReference type="CDD" id="cd00303">
    <property type="entry name" value="retropepsin_like"/>
    <property type="match status" value="1"/>
</dbReference>
<dbReference type="Pfam" id="PF00665">
    <property type="entry name" value="rve"/>
    <property type="match status" value="1"/>
</dbReference>